<keyword evidence="2" id="KW-0813">Transport</keyword>
<evidence type="ECO:0000256" key="5">
    <source>
        <dbReference type="ARBA" id="ARBA00022989"/>
    </source>
</evidence>
<keyword evidence="7 8" id="KW-0472">Membrane</keyword>
<feature type="transmembrane region" description="Helical" evidence="8">
    <location>
        <begin position="280"/>
        <end position="298"/>
    </location>
</feature>
<dbReference type="EMBL" id="SNAA01000002">
    <property type="protein sequence ID" value="TDL83645.1"/>
    <property type="molecule type" value="Genomic_DNA"/>
</dbReference>
<feature type="transmembrane region" description="Helical" evidence="8">
    <location>
        <begin position="72"/>
        <end position="91"/>
    </location>
</feature>
<keyword evidence="3" id="KW-1003">Cell membrane</keyword>
<dbReference type="Pfam" id="PF02386">
    <property type="entry name" value="TrkH"/>
    <property type="match status" value="1"/>
</dbReference>
<dbReference type="RefSeq" id="WP_133395598.1">
    <property type="nucleotide sequence ID" value="NZ_SNAA01000002.1"/>
</dbReference>
<name>A0A4R6AJV8_9RHOB</name>
<evidence type="ECO:0000256" key="1">
    <source>
        <dbReference type="ARBA" id="ARBA00004651"/>
    </source>
</evidence>
<accession>A0A4R6AJV8</accession>
<protein>
    <submittedName>
        <fullName evidence="9">TrkH family potassium uptake protein</fullName>
    </submittedName>
</protein>
<comment type="subcellular location">
    <subcellularLocation>
        <location evidence="1">Cell membrane</location>
        <topology evidence="1">Multi-pass membrane protein</topology>
    </subcellularLocation>
</comment>
<evidence type="ECO:0000256" key="6">
    <source>
        <dbReference type="ARBA" id="ARBA00023065"/>
    </source>
</evidence>
<dbReference type="AlphaFoldDB" id="A0A4R6AJV8"/>
<evidence type="ECO:0000256" key="4">
    <source>
        <dbReference type="ARBA" id="ARBA00022692"/>
    </source>
</evidence>
<dbReference type="InterPro" id="IPR003445">
    <property type="entry name" value="Cat_transpt"/>
</dbReference>
<sequence length="502" mass="53830">MVARLKSLPFLLLLQGIGAVAMFVPAIYAFQVRSLHVSRSFFYSGLVFSMLFLLLAVAVSGRGGDRRARGQLLGLLGALTLLPVMLAVPFHESVPGASFFACWFEMVSSITTTGASLFSEPGRLPSALHLWRAMVGWMGGLLFWVSALAILAPLNLGGFEVVSTDMTAAGRAALRERRAGDAGMRLRRYGARLAPVYAGLTLALWAILVMTGLAPLEGAIIAMSTLSTSGIAPGGWQSPGVLPEIAIFVFLFFAVSRLTFRNDFITRERGYLLRDPEIRLALVLVLAIPGFLFLRHWLGAIETNEQENLGRALAAFWGAMFTTLSFLTTTGFEGSTFEQARFWSGLPTPGLVLMGLSIIGGGVATTAGGVKLLRIYALYKHGTREMGRLVHPSSVGGAGSSGRRLRREGAFVAWIFFMLFAMTIGAIWAALALTGLRFTEAAVITVAALSTNGPLAAVGGQNAIAWRELNTAAQVIVAATMVLGRLELLAIIALFNRDVWRG</sequence>
<dbReference type="PANTHER" id="PTHR32024">
    <property type="entry name" value="TRK SYSTEM POTASSIUM UPTAKE PROTEIN TRKG-RELATED"/>
    <property type="match status" value="1"/>
</dbReference>
<reference evidence="9 10" key="1">
    <citation type="submission" date="2019-03" db="EMBL/GenBank/DDBJ databases">
        <title>Primorskyibacter sp. SS33 isolated from sediments.</title>
        <authorList>
            <person name="Xunke S."/>
        </authorList>
    </citation>
    <scope>NUCLEOTIDE SEQUENCE [LARGE SCALE GENOMIC DNA]</scope>
    <source>
        <strain evidence="9 10">SS33</strain>
    </source>
</reference>
<feature type="transmembrane region" description="Helical" evidence="8">
    <location>
        <begin position="475"/>
        <end position="495"/>
    </location>
</feature>
<dbReference type="GO" id="GO:0005886">
    <property type="term" value="C:plasma membrane"/>
    <property type="evidence" value="ECO:0007669"/>
    <property type="project" value="UniProtKB-SubCell"/>
</dbReference>
<evidence type="ECO:0000313" key="9">
    <source>
        <dbReference type="EMBL" id="TDL83645.1"/>
    </source>
</evidence>
<feature type="transmembrane region" description="Helical" evidence="8">
    <location>
        <begin position="352"/>
        <end position="379"/>
    </location>
</feature>
<evidence type="ECO:0000256" key="8">
    <source>
        <dbReference type="SAM" id="Phobius"/>
    </source>
</evidence>
<proteinExistence type="predicted"/>
<keyword evidence="5 8" id="KW-1133">Transmembrane helix</keyword>
<feature type="transmembrane region" description="Helical" evidence="8">
    <location>
        <begin position="411"/>
        <end position="431"/>
    </location>
</feature>
<dbReference type="GO" id="GO:0030001">
    <property type="term" value="P:metal ion transport"/>
    <property type="evidence" value="ECO:0007669"/>
    <property type="project" value="UniProtKB-ARBA"/>
</dbReference>
<keyword evidence="10" id="KW-1185">Reference proteome</keyword>
<evidence type="ECO:0000256" key="3">
    <source>
        <dbReference type="ARBA" id="ARBA00022475"/>
    </source>
</evidence>
<gene>
    <name evidence="9" type="ORF">E2L08_03100</name>
</gene>
<feature type="transmembrane region" description="Helical" evidence="8">
    <location>
        <begin position="7"/>
        <end position="29"/>
    </location>
</feature>
<feature type="transmembrane region" description="Helical" evidence="8">
    <location>
        <begin position="241"/>
        <end position="260"/>
    </location>
</feature>
<dbReference type="Proteomes" id="UP000295701">
    <property type="component" value="Unassembled WGS sequence"/>
</dbReference>
<feature type="transmembrane region" description="Helical" evidence="8">
    <location>
        <begin position="41"/>
        <end position="60"/>
    </location>
</feature>
<feature type="transmembrane region" description="Helical" evidence="8">
    <location>
        <begin position="196"/>
        <end position="220"/>
    </location>
</feature>
<evidence type="ECO:0000256" key="2">
    <source>
        <dbReference type="ARBA" id="ARBA00022448"/>
    </source>
</evidence>
<evidence type="ECO:0000256" key="7">
    <source>
        <dbReference type="ARBA" id="ARBA00023136"/>
    </source>
</evidence>
<dbReference type="GO" id="GO:0008324">
    <property type="term" value="F:monoatomic cation transmembrane transporter activity"/>
    <property type="evidence" value="ECO:0007669"/>
    <property type="project" value="InterPro"/>
</dbReference>
<organism evidence="9 10">
    <name type="scientific">Palleronia sediminis</name>
    <dbReference type="NCBI Taxonomy" id="2547833"/>
    <lineage>
        <taxon>Bacteria</taxon>
        <taxon>Pseudomonadati</taxon>
        <taxon>Pseudomonadota</taxon>
        <taxon>Alphaproteobacteria</taxon>
        <taxon>Rhodobacterales</taxon>
        <taxon>Roseobacteraceae</taxon>
        <taxon>Palleronia</taxon>
    </lineage>
</organism>
<keyword evidence="4 8" id="KW-0812">Transmembrane</keyword>
<dbReference type="PANTHER" id="PTHR32024:SF3">
    <property type="entry name" value="TRK SYSTEM POTASSIUM UPTAKE PROTEIN"/>
    <property type="match status" value="1"/>
</dbReference>
<feature type="transmembrane region" description="Helical" evidence="8">
    <location>
        <begin position="130"/>
        <end position="152"/>
    </location>
</feature>
<dbReference type="OrthoDB" id="7818483at2"/>
<comment type="caution">
    <text evidence="9">The sequence shown here is derived from an EMBL/GenBank/DDBJ whole genome shotgun (WGS) entry which is preliminary data.</text>
</comment>
<keyword evidence="6" id="KW-0406">Ion transport</keyword>
<evidence type="ECO:0000313" key="10">
    <source>
        <dbReference type="Proteomes" id="UP000295701"/>
    </source>
</evidence>